<comment type="caution">
    <text evidence="3">The sequence shown here is derived from an EMBL/GenBank/DDBJ whole genome shotgun (WGS) entry which is preliminary data.</text>
</comment>
<dbReference type="PATRIC" id="fig|1388761.3.peg.2086"/>
<feature type="domain" description="ATPase" evidence="1">
    <location>
        <begin position="2"/>
        <end position="203"/>
    </location>
</feature>
<dbReference type="InterPro" id="IPR011856">
    <property type="entry name" value="tRNA_endonuc-like_dom_sf"/>
</dbReference>
<dbReference type="GO" id="GO:0005524">
    <property type="term" value="F:ATP binding"/>
    <property type="evidence" value="ECO:0007669"/>
    <property type="project" value="InterPro"/>
</dbReference>
<dbReference type="InterPro" id="IPR027417">
    <property type="entry name" value="P-loop_NTPase"/>
</dbReference>
<accession>U5CEX6</accession>
<evidence type="ECO:0000313" key="3">
    <source>
        <dbReference type="EMBL" id="ERM91460.1"/>
    </source>
</evidence>
<dbReference type="PANTHER" id="PTHR34704">
    <property type="entry name" value="ATPASE"/>
    <property type="match status" value="1"/>
</dbReference>
<evidence type="ECO:0000259" key="1">
    <source>
        <dbReference type="Pfam" id="PF01637"/>
    </source>
</evidence>
<dbReference type="InterPro" id="IPR011335">
    <property type="entry name" value="Restrct_endonuc-II-like"/>
</dbReference>
<proteinExistence type="predicted"/>
<dbReference type="Proteomes" id="UP000016856">
    <property type="component" value="Unassembled WGS sequence"/>
</dbReference>
<dbReference type="SUPFAM" id="SSF52540">
    <property type="entry name" value="P-loop containing nucleoside triphosphate hydrolases"/>
    <property type="match status" value="1"/>
</dbReference>
<dbReference type="SUPFAM" id="SSF52980">
    <property type="entry name" value="Restriction endonuclease-like"/>
    <property type="match status" value="1"/>
</dbReference>
<protein>
    <submittedName>
        <fullName evidence="3">ATPase</fullName>
    </submittedName>
</protein>
<organism evidence="3 4">
    <name type="scientific">Caldanaerobacter subterraneus subsp. yonseiensis KB-1</name>
    <dbReference type="NCBI Taxonomy" id="1388761"/>
    <lineage>
        <taxon>Bacteria</taxon>
        <taxon>Bacillati</taxon>
        <taxon>Bacillota</taxon>
        <taxon>Clostridia</taxon>
        <taxon>Thermoanaerobacterales</taxon>
        <taxon>Thermoanaerobacteraceae</taxon>
        <taxon>Caldanaerobacter</taxon>
    </lineage>
</organism>
<dbReference type="Pfam" id="PF01637">
    <property type="entry name" value="ATPase_2"/>
    <property type="match status" value="1"/>
</dbReference>
<feature type="domain" description="DUF234" evidence="2">
    <location>
        <begin position="311"/>
        <end position="409"/>
    </location>
</feature>
<dbReference type="Gene3D" id="3.40.50.300">
    <property type="entry name" value="P-loop containing nucleotide triphosphate hydrolases"/>
    <property type="match status" value="1"/>
</dbReference>
<dbReference type="AlphaFoldDB" id="U5CEX6"/>
<evidence type="ECO:0000259" key="2">
    <source>
        <dbReference type="Pfam" id="PF03008"/>
    </source>
</evidence>
<dbReference type="RefSeq" id="WP_022588402.1">
    <property type="nucleotide sequence ID" value="NZ_AXDC01000030.1"/>
</dbReference>
<dbReference type="GO" id="GO:0003676">
    <property type="term" value="F:nucleic acid binding"/>
    <property type="evidence" value="ECO:0007669"/>
    <property type="project" value="InterPro"/>
</dbReference>
<reference evidence="3 4" key="1">
    <citation type="journal article" date="2013" name="Genome Announc.">
        <title>Draft Genome Sequence of an Anaerobic and Extremophilic Bacterium, Caldanaerobacter yonseiensis, Isolated from a Geothermal Hot Stream.</title>
        <authorList>
            <person name="Lee S.J."/>
            <person name="Lee Y.J."/>
            <person name="Park G.S."/>
            <person name="Kim B.C."/>
            <person name="Lee S.J."/>
            <person name="Shin J.H."/>
            <person name="Lee D.W."/>
        </authorList>
    </citation>
    <scope>NUCLEOTIDE SEQUENCE [LARGE SCALE GENOMIC DNA]</scope>
    <source>
        <strain evidence="3 4">KB-1</strain>
    </source>
</reference>
<dbReference type="Gene3D" id="3.40.1350.10">
    <property type="match status" value="1"/>
</dbReference>
<name>U5CEX6_CALSX</name>
<evidence type="ECO:0000313" key="4">
    <source>
        <dbReference type="Proteomes" id="UP000016856"/>
    </source>
</evidence>
<dbReference type="InterPro" id="IPR004256">
    <property type="entry name" value="DUF234"/>
</dbReference>
<dbReference type="EMBL" id="AXDC01000030">
    <property type="protein sequence ID" value="ERM91460.1"/>
    <property type="molecule type" value="Genomic_DNA"/>
</dbReference>
<gene>
    <name evidence="3" type="ORF">O163_10355</name>
</gene>
<dbReference type="PANTHER" id="PTHR34704:SF1">
    <property type="entry name" value="ATPASE"/>
    <property type="match status" value="1"/>
</dbReference>
<sequence length="461" mass="54357">MFIGREYELETLNKLYNEDKFHFIVMYGRRRVGKTTLLTEFCKDKPSIFFVAEEYNDKIALESFSNKILSYFGLNEMVSRFESWEKAFLFLAQQAKNKRLVVVIDEFPYIVNSNKSIPSLLQNLIDHHLKNTKLFLIICGSSVSFIEKEVLSYKSPLYGRRTAQLVVEPFNFFESRKFFPNYNFENQVIAYGVLGGVPQYLTNFDNTKDVYENIKTKILDKASYLYEEPKLLLRQEVREPALYNSIIEAIASGSSKLNEISTKVGVDTDKCSKYISTLIDLKILEKITPVELKDKSRKSIYKIKDNFFRFWYRFVFPNKALIEQGLIDEVLENKIKPFMNEFIGEVYEEICMDYLKILNKKKKLPFIFEKIGKWWGNNPYRKREEEIDIVALDKNNIIFGECKWHTKKVDMTVLNSLIEKSILFNYQNKYYVLFSKSGFTVDVINFARNNSNVFLIEKFDE</sequence>
<dbReference type="Pfam" id="PF03008">
    <property type="entry name" value="DUF234"/>
    <property type="match status" value="1"/>
</dbReference>
<dbReference type="InterPro" id="IPR011579">
    <property type="entry name" value="ATPase_dom"/>
</dbReference>